<dbReference type="PANTHER" id="PTHR37422:SF13">
    <property type="entry name" value="LIPOPOLYSACCHARIDE BIOSYNTHESIS PROTEIN PA4999-RELATED"/>
    <property type="match status" value="1"/>
</dbReference>
<dbReference type="InterPro" id="IPR051533">
    <property type="entry name" value="WaaL-like"/>
</dbReference>
<evidence type="ECO:0008006" key="5">
    <source>
        <dbReference type="Google" id="ProtNLM"/>
    </source>
</evidence>
<evidence type="ECO:0000256" key="1">
    <source>
        <dbReference type="SAM" id="MobiDB-lite"/>
    </source>
</evidence>
<keyword evidence="2" id="KW-0472">Membrane</keyword>
<name>A0A1E7JU43_9ACTN</name>
<keyword evidence="2" id="KW-0812">Transmembrane</keyword>
<proteinExistence type="predicted"/>
<dbReference type="PANTHER" id="PTHR37422">
    <property type="entry name" value="TEICHURONIC ACID BIOSYNTHESIS PROTEIN TUAE"/>
    <property type="match status" value="1"/>
</dbReference>
<feature type="compositionally biased region" description="Low complexity" evidence="1">
    <location>
        <begin position="276"/>
        <end position="294"/>
    </location>
</feature>
<dbReference type="STRING" id="933944.AN215_01060"/>
<evidence type="ECO:0000256" key="2">
    <source>
        <dbReference type="SAM" id="Phobius"/>
    </source>
</evidence>
<evidence type="ECO:0000313" key="3">
    <source>
        <dbReference type="EMBL" id="OEU93449.1"/>
    </source>
</evidence>
<protein>
    <recommendedName>
        <fullName evidence="5">O-antigen polymerase</fullName>
    </recommendedName>
</protein>
<feature type="transmembrane region" description="Helical" evidence="2">
    <location>
        <begin position="123"/>
        <end position="142"/>
    </location>
</feature>
<keyword evidence="2" id="KW-1133">Transmembrane helix</keyword>
<dbReference type="PATRIC" id="fig|933944.5.peg.2704"/>
<keyword evidence="4" id="KW-1185">Reference proteome</keyword>
<feature type="region of interest" description="Disordered" evidence="1">
    <location>
        <begin position="261"/>
        <end position="325"/>
    </location>
</feature>
<sequence length="404" mass="39336">MERYGVRRFRGVAGMTSPVLGSSAVRERESGAADVTGVLVLGACAGWALITAAGRDARPEGLLLAVLAVGAGYATGRIAGSVLPVGAAAGAGVAGVFLALFGPSSSRVIPGSIDFAGPAGRSGVTAALLTLAVGAFCCAAWATGVRAVRLVLRLLAAGTVVCALLAGTPVGFAAALAVLVCSLAAGSVRGRTVCLATLALAAAGVTGVTFAVAQDGLPRGAYVALHEQLTDHRVELWRDAVAITRANPLSGTGPDTFKDLSVTAGGRGPAAGTAGGTDTESDTGTSTGTVTVTEMNAGTARSAGTGQGTLPAHAPAPSDGKPHSAPLQVAAEQGLPGLALLAAAFGWLLLALWASPRPTPLVLTAGAALAALAALAAIGNALSFTQVTAGAGLLAGIACARRLS</sequence>
<evidence type="ECO:0000313" key="4">
    <source>
        <dbReference type="Proteomes" id="UP000176087"/>
    </source>
</evidence>
<accession>A0A1E7JU43</accession>
<comment type="caution">
    <text evidence="3">The sequence shown here is derived from an EMBL/GenBank/DDBJ whole genome shotgun (WGS) entry which is preliminary data.</text>
</comment>
<feature type="transmembrane region" description="Helical" evidence="2">
    <location>
        <begin position="361"/>
        <end position="378"/>
    </location>
</feature>
<feature type="transmembrane region" description="Helical" evidence="2">
    <location>
        <begin position="334"/>
        <end position="354"/>
    </location>
</feature>
<organism evidence="3 4">
    <name type="scientific">Streptomyces abyssalis</name>
    <dbReference type="NCBI Taxonomy" id="933944"/>
    <lineage>
        <taxon>Bacteria</taxon>
        <taxon>Bacillati</taxon>
        <taxon>Actinomycetota</taxon>
        <taxon>Actinomycetes</taxon>
        <taxon>Kitasatosporales</taxon>
        <taxon>Streptomycetaceae</taxon>
        <taxon>Streptomyces</taxon>
    </lineage>
</organism>
<feature type="transmembrane region" description="Helical" evidence="2">
    <location>
        <begin position="193"/>
        <end position="213"/>
    </location>
</feature>
<feature type="compositionally biased region" description="Gly residues" evidence="1">
    <location>
        <begin position="265"/>
        <end position="275"/>
    </location>
</feature>
<gene>
    <name evidence="3" type="ORF">AN215_01060</name>
</gene>
<dbReference type="AlphaFoldDB" id="A0A1E7JU43"/>
<feature type="transmembrane region" description="Helical" evidence="2">
    <location>
        <begin position="154"/>
        <end position="181"/>
    </location>
</feature>
<dbReference type="EMBL" id="LJGT01000036">
    <property type="protein sequence ID" value="OEU93449.1"/>
    <property type="molecule type" value="Genomic_DNA"/>
</dbReference>
<feature type="transmembrane region" description="Helical" evidence="2">
    <location>
        <begin position="85"/>
        <end position="102"/>
    </location>
</feature>
<reference evidence="3 4" key="1">
    <citation type="journal article" date="2016" name="Front. Microbiol.">
        <title>Comparative Genomics Analysis of Streptomyces Species Reveals Their Adaptation to the Marine Environment and Their Diversity at the Genomic Level.</title>
        <authorList>
            <person name="Tian X."/>
            <person name="Zhang Z."/>
            <person name="Yang T."/>
            <person name="Chen M."/>
            <person name="Li J."/>
            <person name="Chen F."/>
            <person name="Yang J."/>
            <person name="Li W."/>
            <person name="Zhang B."/>
            <person name="Zhang Z."/>
            <person name="Wu J."/>
            <person name="Zhang C."/>
            <person name="Long L."/>
            <person name="Xiao J."/>
        </authorList>
    </citation>
    <scope>NUCLEOTIDE SEQUENCE [LARGE SCALE GENOMIC DNA]</scope>
    <source>
        <strain evidence="3 4">SCSIO 10390</strain>
    </source>
</reference>
<dbReference type="Proteomes" id="UP000176087">
    <property type="component" value="Unassembled WGS sequence"/>
</dbReference>